<evidence type="ECO:0000313" key="3">
    <source>
        <dbReference type="Proteomes" id="UP000005286"/>
    </source>
</evidence>
<reference evidence="2 3" key="1">
    <citation type="submission" date="2011-01" db="EMBL/GenBank/DDBJ databases">
        <authorList>
            <person name="Durkin A.S."/>
            <person name="Madupu R."/>
            <person name="Torralba M."/>
            <person name="Gillis M."/>
            <person name="Methe B."/>
            <person name="Sutton G."/>
            <person name="Nelson K.E."/>
        </authorList>
    </citation>
    <scope>NUCLEOTIDE SEQUENCE [LARGE SCALE GENOMIC DNA]</scope>
    <source>
        <strain evidence="2 3">ACS-065-V-Col13</strain>
    </source>
</reference>
<dbReference type="Pfam" id="PF00144">
    <property type="entry name" value="Beta-lactamase"/>
    <property type="match status" value="1"/>
</dbReference>
<dbReference type="EMBL" id="AEXM01000012">
    <property type="protein sequence ID" value="EGC82618.1"/>
    <property type="molecule type" value="Genomic_DNA"/>
</dbReference>
<dbReference type="Gene3D" id="3.40.710.10">
    <property type="entry name" value="DD-peptidase/beta-lactamase superfamily"/>
    <property type="match status" value="1"/>
</dbReference>
<name>F0GUG9_9FIRM</name>
<dbReference type="InterPro" id="IPR012338">
    <property type="entry name" value="Beta-lactam/transpept-like"/>
</dbReference>
<dbReference type="PANTHER" id="PTHR43283:SF7">
    <property type="entry name" value="BETA-LACTAMASE-RELATED DOMAIN-CONTAINING PROTEIN"/>
    <property type="match status" value="1"/>
</dbReference>
<feature type="domain" description="Beta-lactamase-related" evidence="1">
    <location>
        <begin position="38"/>
        <end position="289"/>
    </location>
</feature>
<proteinExistence type="predicted"/>
<evidence type="ECO:0000313" key="2">
    <source>
        <dbReference type="EMBL" id="EGC82618.1"/>
    </source>
</evidence>
<dbReference type="PATRIC" id="fig|879305.3.peg.450"/>
<dbReference type="eggNOG" id="COG1680">
    <property type="taxonomic scope" value="Bacteria"/>
</dbReference>
<evidence type="ECO:0000259" key="1">
    <source>
        <dbReference type="Pfam" id="PF00144"/>
    </source>
</evidence>
<keyword evidence="3" id="KW-1185">Reference proteome</keyword>
<protein>
    <submittedName>
        <fullName evidence="2">Beta-lactamase</fullName>
    </submittedName>
</protein>
<organism evidence="2 3">
    <name type="scientific">Anaerococcus prevotii ACS-065-V-Col13</name>
    <dbReference type="NCBI Taxonomy" id="879305"/>
    <lineage>
        <taxon>Bacteria</taxon>
        <taxon>Bacillati</taxon>
        <taxon>Bacillota</taxon>
        <taxon>Tissierellia</taxon>
        <taxon>Tissierellales</taxon>
        <taxon>Peptoniphilaceae</taxon>
        <taxon>Anaerococcus</taxon>
    </lineage>
</organism>
<dbReference type="InterPro" id="IPR050789">
    <property type="entry name" value="Diverse_Enzym_Activities"/>
</dbReference>
<dbReference type="SUPFAM" id="SSF56601">
    <property type="entry name" value="beta-lactamase/transpeptidase-like"/>
    <property type="match status" value="1"/>
</dbReference>
<dbReference type="InterPro" id="IPR001466">
    <property type="entry name" value="Beta-lactam-related"/>
</dbReference>
<dbReference type="PANTHER" id="PTHR43283">
    <property type="entry name" value="BETA-LACTAMASE-RELATED"/>
    <property type="match status" value="1"/>
</dbReference>
<accession>F0GUG9</accession>
<dbReference type="STRING" id="879305.HMPREF9290_1391"/>
<sequence length="309" mass="35131">MEYNLEKIYSNAVEHTKASSLLIYDNKSDILFGEPDDLSFNTRSIAKTVMAIAYGILIEKSNEKYNIDTLIYPYLDNELTINNTKNLEYIKKLKVKHLLTHTMGYDEPLLMSKDISKIDKDKLIIYSLNYPIKYEPGRYFKYSNVGYYILSCLMDKFLNEETYEFINSNLFAKIGITNPRWDRYGSHIAGATKLYLSDLDLLKIGKLLLGKGKFEGINLVASKYIEVMSTPIIKTSSFSKYKYISENRYGLGIWISNEGVIFATGTGGQIIAILPKEEIIIVTTNQGDEGLASLIKDDVEKIISCIKGE</sequence>
<dbReference type="Proteomes" id="UP000005286">
    <property type="component" value="Unassembled WGS sequence"/>
</dbReference>
<dbReference type="RefSeq" id="WP_004834544.1">
    <property type="nucleotide sequence ID" value="NZ_AEXM01000012.1"/>
</dbReference>
<dbReference type="AlphaFoldDB" id="F0GUG9"/>
<comment type="caution">
    <text evidence="2">The sequence shown here is derived from an EMBL/GenBank/DDBJ whole genome shotgun (WGS) entry which is preliminary data.</text>
</comment>
<gene>
    <name evidence="2" type="ORF">HMPREF9290_1391</name>
</gene>